<dbReference type="Pfam" id="PF12937">
    <property type="entry name" value="F-box-like"/>
    <property type="match status" value="1"/>
</dbReference>
<proteinExistence type="predicted"/>
<feature type="domain" description="F-box" evidence="1">
    <location>
        <begin position="40"/>
        <end position="98"/>
    </location>
</feature>
<dbReference type="EMBL" id="QPFP01000015">
    <property type="protein sequence ID" value="TEB32575.1"/>
    <property type="molecule type" value="Genomic_DNA"/>
</dbReference>
<dbReference type="Gene3D" id="3.80.10.10">
    <property type="entry name" value="Ribonuclease Inhibitor"/>
    <property type="match status" value="1"/>
</dbReference>
<evidence type="ECO:0000313" key="3">
    <source>
        <dbReference type="Proteomes" id="UP000298030"/>
    </source>
</evidence>
<dbReference type="AlphaFoldDB" id="A0A4Y7TEG8"/>
<organism evidence="2 3">
    <name type="scientific">Coprinellus micaceus</name>
    <name type="common">Glistening ink-cap mushroom</name>
    <name type="synonym">Coprinus micaceus</name>
    <dbReference type="NCBI Taxonomy" id="71717"/>
    <lineage>
        <taxon>Eukaryota</taxon>
        <taxon>Fungi</taxon>
        <taxon>Dikarya</taxon>
        <taxon>Basidiomycota</taxon>
        <taxon>Agaricomycotina</taxon>
        <taxon>Agaricomycetes</taxon>
        <taxon>Agaricomycetidae</taxon>
        <taxon>Agaricales</taxon>
        <taxon>Agaricineae</taxon>
        <taxon>Psathyrellaceae</taxon>
        <taxon>Coprinellus</taxon>
    </lineage>
</organism>
<protein>
    <recommendedName>
        <fullName evidence="1">F-box domain-containing protein</fullName>
    </recommendedName>
</protein>
<evidence type="ECO:0000259" key="1">
    <source>
        <dbReference type="Pfam" id="PF12937"/>
    </source>
</evidence>
<keyword evidence="3" id="KW-1185">Reference proteome</keyword>
<dbReference type="Proteomes" id="UP000298030">
    <property type="component" value="Unassembled WGS sequence"/>
</dbReference>
<sequence>MSLLPDATAQRCALGRQGNGLEADLRSRESLRSVISSPNLLPVEILSYIFVLHSASLTNVAGASHNPASLERITITHVCRHWREVASGTAGLWSDILFTTPRITELMLSRSKTAPLTIAFRQDDSRSLASLFDIFRNHPHRLYCVEITNISNPDILKLLATSTPVLQSLVLRFQDPVLEESVELEVPSRLPRGMAPVLKYLKIFGFCIPQYDVLPLASTLTHLYLNSPNPMHRRPSGVALLRVLHQSPVLETLVLLNYVSAEPYPSSRIDNPVECPSLRSLTLGDDARPALNFLNVVRIQEAVLHVAFTNEIDLHKDVPQFAETIGKARNINARLPLRALSIYDLRRDRRDLIVDLSFHEKTETAKHAPGFSLHFLQPLPSNLEDLVFTSLFTLVEERTMSSIASESEAWAFNQSAWLRFSASQSLKNIVFDCGADPSGFCTLFATGQQLIINGTTGPVFPSLSTLSLGWPSLQEGSPLRKVIVNALNTRPHHCRVKTLRVLHSGVECSRPGTAAHDFEISIPETEVIWVKD</sequence>
<evidence type="ECO:0000313" key="2">
    <source>
        <dbReference type="EMBL" id="TEB32575.1"/>
    </source>
</evidence>
<dbReference type="OrthoDB" id="2884925at2759"/>
<gene>
    <name evidence="2" type="ORF">FA13DRAFT_1731774</name>
</gene>
<reference evidence="2 3" key="1">
    <citation type="journal article" date="2019" name="Nat. Ecol. Evol.">
        <title>Megaphylogeny resolves global patterns of mushroom evolution.</title>
        <authorList>
            <person name="Varga T."/>
            <person name="Krizsan K."/>
            <person name="Foldi C."/>
            <person name="Dima B."/>
            <person name="Sanchez-Garcia M."/>
            <person name="Sanchez-Ramirez S."/>
            <person name="Szollosi G.J."/>
            <person name="Szarkandi J.G."/>
            <person name="Papp V."/>
            <person name="Albert L."/>
            <person name="Andreopoulos W."/>
            <person name="Angelini C."/>
            <person name="Antonin V."/>
            <person name="Barry K.W."/>
            <person name="Bougher N.L."/>
            <person name="Buchanan P."/>
            <person name="Buyck B."/>
            <person name="Bense V."/>
            <person name="Catcheside P."/>
            <person name="Chovatia M."/>
            <person name="Cooper J."/>
            <person name="Damon W."/>
            <person name="Desjardin D."/>
            <person name="Finy P."/>
            <person name="Geml J."/>
            <person name="Haridas S."/>
            <person name="Hughes K."/>
            <person name="Justo A."/>
            <person name="Karasinski D."/>
            <person name="Kautmanova I."/>
            <person name="Kiss B."/>
            <person name="Kocsube S."/>
            <person name="Kotiranta H."/>
            <person name="LaButti K.M."/>
            <person name="Lechner B.E."/>
            <person name="Liimatainen K."/>
            <person name="Lipzen A."/>
            <person name="Lukacs Z."/>
            <person name="Mihaltcheva S."/>
            <person name="Morgado L.N."/>
            <person name="Niskanen T."/>
            <person name="Noordeloos M.E."/>
            <person name="Ohm R.A."/>
            <person name="Ortiz-Santana B."/>
            <person name="Ovrebo C."/>
            <person name="Racz N."/>
            <person name="Riley R."/>
            <person name="Savchenko A."/>
            <person name="Shiryaev A."/>
            <person name="Soop K."/>
            <person name="Spirin V."/>
            <person name="Szebenyi C."/>
            <person name="Tomsovsky M."/>
            <person name="Tulloss R.E."/>
            <person name="Uehling J."/>
            <person name="Grigoriev I.V."/>
            <person name="Vagvolgyi C."/>
            <person name="Papp T."/>
            <person name="Martin F.M."/>
            <person name="Miettinen O."/>
            <person name="Hibbett D.S."/>
            <person name="Nagy L.G."/>
        </authorList>
    </citation>
    <scope>NUCLEOTIDE SEQUENCE [LARGE SCALE GENOMIC DNA]</scope>
    <source>
        <strain evidence="2 3">FP101781</strain>
    </source>
</reference>
<dbReference type="STRING" id="71717.A0A4Y7TEG8"/>
<name>A0A4Y7TEG8_COPMI</name>
<dbReference type="InterPro" id="IPR032675">
    <property type="entry name" value="LRR_dom_sf"/>
</dbReference>
<dbReference type="InterPro" id="IPR001810">
    <property type="entry name" value="F-box_dom"/>
</dbReference>
<accession>A0A4Y7TEG8</accession>
<comment type="caution">
    <text evidence="2">The sequence shown here is derived from an EMBL/GenBank/DDBJ whole genome shotgun (WGS) entry which is preliminary data.</text>
</comment>